<comment type="pathway">
    <text evidence="1 9">Cell wall biogenesis; peptidoglycan biosynthesis.</text>
</comment>
<sequence length="340" mass="38455">MDSSKPTASRKTTPSPIVAGFWILAVFLLLTSLAHAEDKTYTAQVIKYPYNLESETVVGAPRRHEVKPRESLLDIARAYGLGYNEMALLYPRMDPWLPPQQKHLIVPTMWVLPPTRLEELVINVPELRLYFFDKKSRTVQTYPIGIGDEGWETPLGVGYIAEKRPNPAWYIPESLQAKYGMKVMPPGPENPLGEYMMKLSLGPYGIHGTHMPWGVGRLVSHGCIRCYPEHIRILYPQVAVGTRLEIIYEPVKLGVKNGRVYVEAHPDVYGKLGDYTRYATEKLERSPWAAKVDRKRFALAVRLQNGVPTDVGSLDGAPPTTLVEEMDRRKNHLDFGRGTF</sequence>
<dbReference type="AlphaFoldDB" id="A0A832A259"/>
<dbReference type="SUPFAM" id="SSF141523">
    <property type="entry name" value="L,D-transpeptidase catalytic domain-like"/>
    <property type="match status" value="1"/>
</dbReference>
<evidence type="ECO:0000256" key="3">
    <source>
        <dbReference type="ARBA" id="ARBA00022676"/>
    </source>
</evidence>
<dbReference type="GO" id="GO:0008360">
    <property type="term" value="P:regulation of cell shape"/>
    <property type="evidence" value="ECO:0007669"/>
    <property type="project" value="UniProtKB-UniRule"/>
</dbReference>
<dbReference type="PROSITE" id="PS52029">
    <property type="entry name" value="LD_TPASE"/>
    <property type="match status" value="1"/>
</dbReference>
<evidence type="ECO:0000256" key="9">
    <source>
        <dbReference type="PROSITE-ProRule" id="PRU01373"/>
    </source>
</evidence>
<keyword evidence="8 9" id="KW-0961">Cell wall biogenesis/degradation</keyword>
<keyword evidence="6 9" id="KW-0133">Cell shape</keyword>
<gene>
    <name evidence="11" type="ORF">ENS06_12595</name>
</gene>
<dbReference type="Pfam" id="PF03734">
    <property type="entry name" value="YkuD"/>
    <property type="match status" value="1"/>
</dbReference>
<dbReference type="GO" id="GO:0071555">
    <property type="term" value="P:cell wall organization"/>
    <property type="evidence" value="ECO:0007669"/>
    <property type="project" value="UniProtKB-UniRule"/>
</dbReference>
<evidence type="ECO:0000256" key="1">
    <source>
        <dbReference type="ARBA" id="ARBA00004752"/>
    </source>
</evidence>
<comment type="caution">
    <text evidence="11">The sequence shown here is derived from an EMBL/GenBank/DDBJ whole genome shotgun (WGS) entry which is preliminary data.</text>
</comment>
<keyword evidence="5" id="KW-0378">Hydrolase</keyword>
<keyword evidence="4" id="KW-0808">Transferase</keyword>
<evidence type="ECO:0000256" key="7">
    <source>
        <dbReference type="ARBA" id="ARBA00022984"/>
    </source>
</evidence>
<evidence type="ECO:0000259" key="10">
    <source>
        <dbReference type="PROSITE" id="PS52029"/>
    </source>
</evidence>
<dbReference type="InterPro" id="IPR050979">
    <property type="entry name" value="LD-transpeptidase"/>
</dbReference>
<dbReference type="InterPro" id="IPR038063">
    <property type="entry name" value="Transpep_catalytic_dom"/>
</dbReference>
<evidence type="ECO:0000256" key="4">
    <source>
        <dbReference type="ARBA" id="ARBA00022679"/>
    </source>
</evidence>
<reference evidence="11" key="1">
    <citation type="journal article" date="2020" name="mSystems">
        <title>Genome- and Community-Level Interaction Insights into Carbon Utilization and Element Cycling Functions of Hydrothermarchaeota in Hydrothermal Sediment.</title>
        <authorList>
            <person name="Zhou Z."/>
            <person name="Liu Y."/>
            <person name="Xu W."/>
            <person name="Pan J."/>
            <person name="Luo Z.H."/>
            <person name="Li M."/>
        </authorList>
    </citation>
    <scope>NUCLEOTIDE SEQUENCE [LARGE SCALE GENOMIC DNA]</scope>
    <source>
        <strain evidence="11">SpSt-456</strain>
    </source>
</reference>
<dbReference type="GO" id="GO:0018104">
    <property type="term" value="P:peptidoglycan-protein cross-linking"/>
    <property type="evidence" value="ECO:0007669"/>
    <property type="project" value="TreeGrafter"/>
</dbReference>
<keyword evidence="3" id="KW-0328">Glycosyltransferase</keyword>
<keyword evidence="7 9" id="KW-0573">Peptidoglycan synthesis</keyword>
<protein>
    <recommendedName>
        <fullName evidence="10">L,D-TPase catalytic domain-containing protein</fullName>
    </recommendedName>
</protein>
<dbReference type="InterPro" id="IPR005490">
    <property type="entry name" value="LD_TPept_cat_dom"/>
</dbReference>
<name>A0A832A259_9BACT</name>
<accession>A0A832A259</accession>
<feature type="domain" description="L,D-TPase catalytic" evidence="10">
    <location>
        <begin position="118"/>
        <end position="247"/>
    </location>
</feature>
<evidence type="ECO:0000256" key="5">
    <source>
        <dbReference type="ARBA" id="ARBA00022801"/>
    </source>
</evidence>
<organism evidence="11">
    <name type="scientific">Desulfacinum infernum</name>
    <dbReference type="NCBI Taxonomy" id="35837"/>
    <lineage>
        <taxon>Bacteria</taxon>
        <taxon>Pseudomonadati</taxon>
        <taxon>Thermodesulfobacteriota</taxon>
        <taxon>Syntrophobacteria</taxon>
        <taxon>Syntrophobacterales</taxon>
        <taxon>Syntrophobacteraceae</taxon>
        <taxon>Desulfacinum</taxon>
    </lineage>
</organism>
<dbReference type="Gene3D" id="2.40.440.10">
    <property type="entry name" value="L,D-transpeptidase catalytic domain-like"/>
    <property type="match status" value="1"/>
</dbReference>
<dbReference type="PANTHER" id="PTHR30582:SF24">
    <property type="entry name" value="L,D-TRANSPEPTIDASE ERFK_SRFK-RELATED"/>
    <property type="match status" value="1"/>
</dbReference>
<dbReference type="GO" id="GO:0005576">
    <property type="term" value="C:extracellular region"/>
    <property type="evidence" value="ECO:0007669"/>
    <property type="project" value="TreeGrafter"/>
</dbReference>
<dbReference type="PANTHER" id="PTHR30582">
    <property type="entry name" value="L,D-TRANSPEPTIDASE"/>
    <property type="match status" value="1"/>
</dbReference>
<dbReference type="EMBL" id="DSTK01000037">
    <property type="protein sequence ID" value="HFK98143.1"/>
    <property type="molecule type" value="Genomic_DNA"/>
</dbReference>
<dbReference type="CDD" id="cd16913">
    <property type="entry name" value="YkuD_like"/>
    <property type="match status" value="1"/>
</dbReference>
<feature type="active site" description="Nucleophile" evidence="9">
    <location>
        <position position="223"/>
    </location>
</feature>
<feature type="active site" description="Proton donor/acceptor" evidence="9">
    <location>
        <position position="207"/>
    </location>
</feature>
<dbReference type="GO" id="GO:0071972">
    <property type="term" value="F:peptidoglycan L,D-transpeptidase activity"/>
    <property type="evidence" value="ECO:0007669"/>
    <property type="project" value="TreeGrafter"/>
</dbReference>
<evidence type="ECO:0000256" key="8">
    <source>
        <dbReference type="ARBA" id="ARBA00023316"/>
    </source>
</evidence>
<evidence type="ECO:0000256" key="6">
    <source>
        <dbReference type="ARBA" id="ARBA00022960"/>
    </source>
</evidence>
<dbReference type="UniPathway" id="UPA00219"/>
<dbReference type="GO" id="GO:0016757">
    <property type="term" value="F:glycosyltransferase activity"/>
    <property type="evidence" value="ECO:0007669"/>
    <property type="project" value="UniProtKB-KW"/>
</dbReference>
<evidence type="ECO:0000256" key="2">
    <source>
        <dbReference type="ARBA" id="ARBA00005992"/>
    </source>
</evidence>
<comment type="similarity">
    <text evidence="2">Belongs to the YkuD family.</text>
</comment>
<proteinExistence type="inferred from homology"/>
<evidence type="ECO:0000313" key="11">
    <source>
        <dbReference type="EMBL" id="HFK98143.1"/>
    </source>
</evidence>